<dbReference type="FunFam" id="3.20.20.30:FF:000002">
    <property type="entry name" value="LLM class flavin-dependent oxidoreductase"/>
    <property type="match status" value="1"/>
</dbReference>
<dbReference type="GO" id="GO:0005829">
    <property type="term" value="C:cytosol"/>
    <property type="evidence" value="ECO:0007669"/>
    <property type="project" value="TreeGrafter"/>
</dbReference>
<dbReference type="InterPro" id="IPR011251">
    <property type="entry name" value="Luciferase-like_dom"/>
</dbReference>
<dbReference type="CDD" id="cd00347">
    <property type="entry name" value="Flavin_utilizing_monoxygenases"/>
    <property type="match status" value="1"/>
</dbReference>
<dbReference type="OrthoDB" id="9780518at2"/>
<dbReference type="STRING" id="915471.SAMN05216201_10544"/>
<gene>
    <name evidence="4" type="ORF">SAMN05216201_10544</name>
</gene>
<protein>
    <recommendedName>
        <fullName evidence="2">Luciferase-like monooxygenase</fullName>
    </recommendedName>
</protein>
<evidence type="ECO:0000259" key="3">
    <source>
        <dbReference type="Pfam" id="PF00296"/>
    </source>
</evidence>
<dbReference type="PANTHER" id="PTHR30137:SF6">
    <property type="entry name" value="LUCIFERASE-LIKE MONOOXYGENASE"/>
    <property type="match status" value="1"/>
</dbReference>
<name>A0A1H6WNM8_9PSED</name>
<dbReference type="RefSeq" id="WP_090309312.1">
    <property type="nucleotide sequence ID" value="NZ_FNZE01000005.1"/>
</dbReference>
<dbReference type="GO" id="GO:0016705">
    <property type="term" value="F:oxidoreductase activity, acting on paired donors, with incorporation or reduction of molecular oxygen"/>
    <property type="evidence" value="ECO:0007669"/>
    <property type="project" value="InterPro"/>
</dbReference>
<dbReference type="InterPro" id="IPR050766">
    <property type="entry name" value="Bact_Lucif_Oxidored"/>
</dbReference>
<dbReference type="InterPro" id="IPR019949">
    <property type="entry name" value="CmoO-like"/>
</dbReference>
<keyword evidence="5" id="KW-1185">Reference proteome</keyword>
<organism evidence="4 5">
    <name type="scientific">Pseudomonas linyingensis</name>
    <dbReference type="NCBI Taxonomy" id="915471"/>
    <lineage>
        <taxon>Bacteria</taxon>
        <taxon>Pseudomonadati</taxon>
        <taxon>Pseudomonadota</taxon>
        <taxon>Gammaproteobacteria</taxon>
        <taxon>Pseudomonadales</taxon>
        <taxon>Pseudomonadaceae</taxon>
        <taxon>Pseudomonas</taxon>
    </lineage>
</organism>
<comment type="similarity">
    <text evidence="1">To bacterial alkanal monooxygenase alpha and beta chains.</text>
</comment>
<accession>A0A1H6WNM8</accession>
<feature type="domain" description="Luciferase-like" evidence="3">
    <location>
        <begin position="17"/>
        <end position="300"/>
    </location>
</feature>
<proteinExistence type="predicted"/>
<sequence length="332" mass="36396">MKFLSEARLSALDLAPITEGGSAGQALRNSLELAQQLDNLDFTRFWLAEHHNLIDVACAATPLVIGYLAANTHRIRVGSGGIMLPNHSPLVIAEQFGTLETLYPGRIDLGLGRAPGTDQDTLRALGREPGDGSEFPQLVEELQHFLAVPSPGQSVRAIPGAGLEIPLWLLGSSLFSAHLAAQQGLPFAFAAHFAPDHLQQALQLYRAQFTPSPALAEPYVLVCVNAVAAPTASEARFLASTEQQKFLGLIRGKRSLLPPPVENMDELWSPAEAHHVRRMLRESIVGDREQVREALQGLVQRTQADEIMINSWIFDQQARLRSYRIIAEAWKD</sequence>
<reference evidence="5" key="1">
    <citation type="submission" date="2016-10" db="EMBL/GenBank/DDBJ databases">
        <authorList>
            <person name="Varghese N."/>
            <person name="Submissions S."/>
        </authorList>
    </citation>
    <scope>NUCLEOTIDE SEQUENCE [LARGE SCALE GENOMIC DNA]</scope>
    <source>
        <strain evidence="5">LMG 25967</strain>
    </source>
</reference>
<dbReference type="Gene3D" id="3.20.20.30">
    <property type="entry name" value="Luciferase-like domain"/>
    <property type="match status" value="1"/>
</dbReference>
<dbReference type="Pfam" id="PF00296">
    <property type="entry name" value="Bac_luciferase"/>
    <property type="match status" value="1"/>
</dbReference>
<dbReference type="NCBIfam" id="TIGR03558">
    <property type="entry name" value="oxido_grp_1"/>
    <property type="match status" value="1"/>
</dbReference>
<evidence type="ECO:0000256" key="2">
    <source>
        <dbReference type="ARBA" id="ARBA00074555"/>
    </source>
</evidence>
<evidence type="ECO:0000256" key="1">
    <source>
        <dbReference type="ARBA" id="ARBA00007789"/>
    </source>
</evidence>
<dbReference type="EMBL" id="FNZE01000005">
    <property type="protein sequence ID" value="SEJ14380.1"/>
    <property type="molecule type" value="Genomic_DNA"/>
</dbReference>
<dbReference type="SUPFAM" id="SSF51679">
    <property type="entry name" value="Bacterial luciferase-like"/>
    <property type="match status" value="1"/>
</dbReference>
<dbReference type="InterPro" id="IPR036661">
    <property type="entry name" value="Luciferase-like_sf"/>
</dbReference>
<evidence type="ECO:0000313" key="5">
    <source>
        <dbReference type="Proteomes" id="UP000242930"/>
    </source>
</evidence>
<dbReference type="AlphaFoldDB" id="A0A1H6WNM8"/>
<dbReference type="PANTHER" id="PTHR30137">
    <property type="entry name" value="LUCIFERASE-LIKE MONOOXYGENASE"/>
    <property type="match status" value="1"/>
</dbReference>
<dbReference type="Proteomes" id="UP000242930">
    <property type="component" value="Unassembled WGS sequence"/>
</dbReference>
<evidence type="ECO:0000313" key="4">
    <source>
        <dbReference type="EMBL" id="SEJ14380.1"/>
    </source>
</evidence>